<dbReference type="EMBL" id="CAUYUJ010002179">
    <property type="protein sequence ID" value="CAK0799571.1"/>
    <property type="molecule type" value="Genomic_DNA"/>
</dbReference>
<sequence>MTAELRECEHCHHQAAEGHEGSGEHRGSWFCSGCWAEWQRALAPLDASQCDSVELLRSALTSWIGAGPHPWTRRSATAWSCCGSGEDGGIEERGGAPAAGAVGRRDASGVLAVHRRGTLERAGLDGVAEPLAVLGELVPVLQAAAVRELLHAARGDA</sequence>
<proteinExistence type="predicted"/>
<reference evidence="1" key="1">
    <citation type="submission" date="2023-10" db="EMBL/GenBank/DDBJ databases">
        <authorList>
            <person name="Chen Y."/>
            <person name="Shah S."/>
            <person name="Dougan E. K."/>
            <person name="Thang M."/>
            <person name="Chan C."/>
        </authorList>
    </citation>
    <scope>NUCLEOTIDE SEQUENCE [LARGE SCALE GENOMIC DNA]</scope>
</reference>
<name>A0ABN9Q2G7_9DINO</name>
<comment type="caution">
    <text evidence="1">The sequence shown here is derived from an EMBL/GenBank/DDBJ whole genome shotgun (WGS) entry which is preliminary data.</text>
</comment>
<feature type="non-terminal residue" evidence="1">
    <location>
        <position position="157"/>
    </location>
</feature>
<organism evidence="1 2">
    <name type="scientific">Prorocentrum cordatum</name>
    <dbReference type="NCBI Taxonomy" id="2364126"/>
    <lineage>
        <taxon>Eukaryota</taxon>
        <taxon>Sar</taxon>
        <taxon>Alveolata</taxon>
        <taxon>Dinophyceae</taxon>
        <taxon>Prorocentrales</taxon>
        <taxon>Prorocentraceae</taxon>
        <taxon>Prorocentrum</taxon>
    </lineage>
</organism>
<keyword evidence="2" id="KW-1185">Reference proteome</keyword>
<evidence type="ECO:0000313" key="2">
    <source>
        <dbReference type="Proteomes" id="UP001189429"/>
    </source>
</evidence>
<gene>
    <name evidence="1" type="ORF">PCOR1329_LOCUS7972</name>
</gene>
<dbReference type="Proteomes" id="UP001189429">
    <property type="component" value="Unassembled WGS sequence"/>
</dbReference>
<accession>A0ABN9Q2G7</accession>
<evidence type="ECO:0000313" key="1">
    <source>
        <dbReference type="EMBL" id="CAK0799571.1"/>
    </source>
</evidence>
<protein>
    <submittedName>
        <fullName evidence="1">Uncharacterized protein</fullName>
    </submittedName>
</protein>